<dbReference type="SMART" id="SM00862">
    <property type="entry name" value="Trans_reg_C"/>
    <property type="match status" value="1"/>
</dbReference>
<dbReference type="CDD" id="cd00383">
    <property type="entry name" value="trans_reg_C"/>
    <property type="match status" value="1"/>
</dbReference>
<dbReference type="SUPFAM" id="SSF46894">
    <property type="entry name" value="C-terminal effector domain of the bipartite response regulators"/>
    <property type="match status" value="1"/>
</dbReference>
<protein>
    <recommendedName>
        <fullName evidence="3">OmpR/PhoB-type domain-containing protein</fullName>
    </recommendedName>
</protein>
<organism evidence="4 5">
    <name type="scientific">Marinobacter zhanjiangensis</name>
    <dbReference type="NCBI Taxonomy" id="578215"/>
    <lineage>
        <taxon>Bacteria</taxon>
        <taxon>Pseudomonadati</taxon>
        <taxon>Pseudomonadota</taxon>
        <taxon>Gammaproteobacteria</taxon>
        <taxon>Pseudomonadales</taxon>
        <taxon>Marinobacteraceae</taxon>
        <taxon>Marinobacter</taxon>
    </lineage>
</organism>
<keyword evidence="1 2" id="KW-0238">DNA-binding</keyword>
<accession>A0ABQ3ARY1</accession>
<proteinExistence type="predicted"/>
<keyword evidence="5" id="KW-1185">Reference proteome</keyword>
<evidence type="ECO:0000313" key="5">
    <source>
        <dbReference type="Proteomes" id="UP000601597"/>
    </source>
</evidence>
<feature type="DNA-binding region" description="OmpR/PhoB-type" evidence="2">
    <location>
        <begin position="552"/>
        <end position="650"/>
    </location>
</feature>
<name>A0ABQ3ARY1_9GAMM</name>
<dbReference type="SUPFAM" id="SSF52540">
    <property type="entry name" value="P-loop containing nucleoside triphosphate hydrolases"/>
    <property type="match status" value="1"/>
</dbReference>
<gene>
    <name evidence="4" type="ORF">GCM10007071_06230</name>
</gene>
<sequence>MAQRISDLMASQAQQAFIGRCAEMELLRTMLSAQGPRVAHVHGIAGIGKTALLERFATEARGSGATVIQLDCRGIEPTESGLLKALGDAIGRVPTDAMALADRLGGLGETVVITFDTFEVFRLLDSFLRQVFVPSLPDNVRVVFLGREPPGAPWLAMPGWGSLLLSVPMSPLSTDEAAELLVRLGSEPEVAQRIARLTHGHPLALRLAAEAVREQPEGPLLRDSSLLHVLDELTRTFLADVGDPVTRRVLEGVALTRRATVSLLRVLFPDLAPQDAYQRLRSLPFVDVAEDGLIVHDAVRDPIARSLHASDPSRHLEYRRTAWRQLTSEAETAGSTDLWRYTADMLYLIENPVVREAFFPSDTAEYTVELARPEDHSALMDITRAHEGDTTAGAIKRWLQRLPQCFSVVRDQHGEVAGFCCKLRSDQVEPAWLLEDPITEQWFEHLRHRPMPRGEIALFCRRWLSREEGELPSAPQAAAWIDLKRTYMELRPRLRRVYLTVRDLPAYQSVALRLGFEVLEDHQATMDGLVYHSAVLDFGPSSVDGWLADLAAAELGVERPRQLLDTEARELVLDEGRVALTPLEFGVMHHLELRQGKAVSRSDLLRDVWGTTYEGGSNVVDAVVRTLRRKLGPQARRIETVTGVGYRLKS</sequence>
<dbReference type="InterPro" id="IPR001867">
    <property type="entry name" value="OmpR/PhoB-type_DNA-bd"/>
</dbReference>
<feature type="domain" description="OmpR/PhoB-type" evidence="3">
    <location>
        <begin position="552"/>
        <end position="650"/>
    </location>
</feature>
<reference evidence="5" key="1">
    <citation type="journal article" date="2019" name="Int. J. Syst. Evol. Microbiol.">
        <title>The Global Catalogue of Microorganisms (GCM) 10K type strain sequencing project: providing services to taxonomists for standard genome sequencing and annotation.</title>
        <authorList>
            <consortium name="The Broad Institute Genomics Platform"/>
            <consortium name="The Broad Institute Genome Sequencing Center for Infectious Disease"/>
            <person name="Wu L."/>
            <person name="Ma J."/>
        </authorList>
    </citation>
    <scope>NUCLEOTIDE SEQUENCE [LARGE SCALE GENOMIC DNA]</scope>
    <source>
        <strain evidence="5">KCTC 22280</strain>
    </source>
</reference>
<dbReference type="Proteomes" id="UP000601597">
    <property type="component" value="Unassembled WGS sequence"/>
</dbReference>
<dbReference type="RefSeq" id="WP_189572611.1">
    <property type="nucleotide sequence ID" value="NZ_BMXV01000001.1"/>
</dbReference>
<dbReference type="Pfam" id="PF00486">
    <property type="entry name" value="Trans_reg_C"/>
    <property type="match status" value="1"/>
</dbReference>
<evidence type="ECO:0000259" key="3">
    <source>
        <dbReference type="PROSITE" id="PS51755"/>
    </source>
</evidence>
<comment type="caution">
    <text evidence="4">The sequence shown here is derived from an EMBL/GenBank/DDBJ whole genome shotgun (WGS) entry which is preliminary data.</text>
</comment>
<evidence type="ECO:0000313" key="4">
    <source>
        <dbReference type="EMBL" id="GGY62112.1"/>
    </source>
</evidence>
<dbReference type="InterPro" id="IPR016032">
    <property type="entry name" value="Sig_transdc_resp-reg_C-effctor"/>
</dbReference>
<dbReference type="InterPro" id="IPR027417">
    <property type="entry name" value="P-loop_NTPase"/>
</dbReference>
<dbReference type="PROSITE" id="PS51755">
    <property type="entry name" value="OMPR_PHOB"/>
    <property type="match status" value="1"/>
</dbReference>
<dbReference type="Gene3D" id="3.40.50.300">
    <property type="entry name" value="P-loop containing nucleotide triphosphate hydrolases"/>
    <property type="match status" value="1"/>
</dbReference>
<evidence type="ECO:0000256" key="1">
    <source>
        <dbReference type="ARBA" id="ARBA00023125"/>
    </source>
</evidence>
<dbReference type="InterPro" id="IPR036388">
    <property type="entry name" value="WH-like_DNA-bd_sf"/>
</dbReference>
<dbReference type="Gene3D" id="1.10.10.10">
    <property type="entry name" value="Winged helix-like DNA-binding domain superfamily/Winged helix DNA-binding domain"/>
    <property type="match status" value="1"/>
</dbReference>
<dbReference type="EMBL" id="BMXV01000001">
    <property type="protein sequence ID" value="GGY62112.1"/>
    <property type="molecule type" value="Genomic_DNA"/>
</dbReference>
<evidence type="ECO:0000256" key="2">
    <source>
        <dbReference type="PROSITE-ProRule" id="PRU01091"/>
    </source>
</evidence>